<keyword evidence="1" id="KW-0489">Methyltransferase</keyword>
<organism evidence="1 2">
    <name type="scientific">Defluviicoccus vanus</name>
    <dbReference type="NCBI Taxonomy" id="111831"/>
    <lineage>
        <taxon>Bacteria</taxon>
        <taxon>Pseudomonadati</taxon>
        <taxon>Pseudomonadota</taxon>
        <taxon>Alphaproteobacteria</taxon>
        <taxon>Rhodospirillales</taxon>
        <taxon>Rhodospirillaceae</taxon>
        <taxon>Defluviicoccus</taxon>
    </lineage>
</organism>
<dbReference type="GO" id="GO:0008168">
    <property type="term" value="F:methyltransferase activity"/>
    <property type="evidence" value="ECO:0007669"/>
    <property type="project" value="UniProtKB-KW"/>
</dbReference>
<evidence type="ECO:0000313" key="1">
    <source>
        <dbReference type="EMBL" id="QNT68070.1"/>
    </source>
</evidence>
<dbReference type="RefSeq" id="WP_190261513.1">
    <property type="nucleotide sequence ID" value="NZ_CP053923.1"/>
</dbReference>
<dbReference type="AlphaFoldDB" id="A0A7H1MX84"/>
<name>A0A7H1MX84_9PROT</name>
<dbReference type="InterPro" id="IPR029063">
    <property type="entry name" value="SAM-dependent_MTases_sf"/>
</dbReference>
<keyword evidence="2" id="KW-1185">Reference proteome</keyword>
<dbReference type="SUPFAM" id="SSF53335">
    <property type="entry name" value="S-adenosyl-L-methionine-dependent methyltransferases"/>
    <property type="match status" value="1"/>
</dbReference>
<dbReference type="GO" id="GO:0032259">
    <property type="term" value="P:methylation"/>
    <property type="evidence" value="ECO:0007669"/>
    <property type="project" value="UniProtKB-KW"/>
</dbReference>
<gene>
    <name evidence="1" type="ORF">HQ394_00155</name>
</gene>
<keyword evidence="1" id="KW-0808">Transferase</keyword>
<dbReference type="EMBL" id="CP053923">
    <property type="protein sequence ID" value="QNT68070.1"/>
    <property type="molecule type" value="Genomic_DNA"/>
</dbReference>
<protein>
    <submittedName>
        <fullName evidence="1">Class I SAM-dependent methyltransferase</fullName>
    </submittedName>
</protein>
<dbReference type="Gene3D" id="3.40.50.150">
    <property type="entry name" value="Vaccinia Virus protein VP39"/>
    <property type="match status" value="1"/>
</dbReference>
<dbReference type="Proteomes" id="UP000516369">
    <property type="component" value="Chromosome"/>
</dbReference>
<reference evidence="1 2" key="1">
    <citation type="submission" date="2020-05" db="EMBL/GenBank/DDBJ databases">
        <title>Complete closed genome sequence of Defluviicoccus vanus.</title>
        <authorList>
            <person name="Bessarab I."/>
            <person name="Arumugam K."/>
            <person name="Maszenan A.M."/>
            <person name="Seviour R.J."/>
            <person name="Williams R.B."/>
        </authorList>
    </citation>
    <scope>NUCLEOTIDE SEQUENCE [LARGE SCALE GENOMIC DNA]</scope>
    <source>
        <strain evidence="1 2">Ben 114</strain>
    </source>
</reference>
<evidence type="ECO:0000313" key="2">
    <source>
        <dbReference type="Proteomes" id="UP000516369"/>
    </source>
</evidence>
<dbReference type="KEGG" id="dvn:HQ394_00155"/>
<sequence>MTTSSIVWPHASAAAMRPGSALPGLPLPLLPLDKATLPVRLRHYWSAWLSRQSPAVAVAPPVIEALLDELGTSGWRIRRNAARAIVHLCDAAQPTAVLEFGSGVSTVIFAALARAHGWPMPIVSIEESPVYAERTRELLRRYGVADRVTVIVAPVEEQTLDGWRGFTYRTDDQAVVAALRGLRPDFLFFDGPASWLRSRRDCRYGNLLVAQRYAANGALFVADDAFRRRDRAILARWHAIDGVHVFGLFPLGRGLGLGMLHPSPGATVAP</sequence>
<accession>A0A7H1MX84</accession>
<proteinExistence type="predicted"/>
<dbReference type="Pfam" id="PF13578">
    <property type="entry name" value="Methyltransf_24"/>
    <property type="match status" value="1"/>
</dbReference>